<evidence type="ECO:0000313" key="5">
    <source>
        <dbReference type="EMBL" id="RFU16159.1"/>
    </source>
</evidence>
<dbReference type="InterPro" id="IPR036388">
    <property type="entry name" value="WH-like_DNA-bd_sf"/>
</dbReference>
<dbReference type="GO" id="GO:0003700">
    <property type="term" value="F:DNA-binding transcription factor activity"/>
    <property type="evidence" value="ECO:0007669"/>
    <property type="project" value="InterPro"/>
</dbReference>
<dbReference type="PROSITE" id="PS50987">
    <property type="entry name" value="HTH_ARSR_2"/>
    <property type="match status" value="1"/>
</dbReference>
<dbReference type="InterPro" id="IPR011991">
    <property type="entry name" value="ArsR-like_HTH"/>
</dbReference>
<gene>
    <name evidence="5" type="ORF">D0Y96_12135</name>
</gene>
<dbReference type="EMBL" id="QVQT01000004">
    <property type="protein sequence ID" value="RFU16159.1"/>
    <property type="molecule type" value="Genomic_DNA"/>
</dbReference>
<dbReference type="SMART" id="SM00418">
    <property type="entry name" value="HTH_ARSR"/>
    <property type="match status" value="1"/>
</dbReference>
<keyword evidence="6" id="KW-1185">Reference proteome</keyword>
<dbReference type="SUPFAM" id="SSF46785">
    <property type="entry name" value="Winged helix' DNA-binding domain"/>
    <property type="match status" value="1"/>
</dbReference>
<dbReference type="Pfam" id="PF01022">
    <property type="entry name" value="HTH_5"/>
    <property type="match status" value="1"/>
</dbReference>
<evidence type="ECO:0000256" key="2">
    <source>
        <dbReference type="ARBA" id="ARBA00023125"/>
    </source>
</evidence>
<evidence type="ECO:0000259" key="4">
    <source>
        <dbReference type="PROSITE" id="PS50987"/>
    </source>
</evidence>
<sequence length="106" mass="12304">MLPAAEIFRTLADPTRVAIYDCIARQEMTVSEIKGRFPVSQPAISQHLAILRRAGLASERRAGRHVHYRADPAGLKPMIRWLEYHQAFWHERMPRLKAVLKEMKDE</sequence>
<dbReference type="GO" id="GO:0003677">
    <property type="term" value="F:DNA binding"/>
    <property type="evidence" value="ECO:0007669"/>
    <property type="project" value="UniProtKB-KW"/>
</dbReference>
<evidence type="ECO:0000313" key="6">
    <source>
        <dbReference type="Proteomes" id="UP000264702"/>
    </source>
</evidence>
<dbReference type="AlphaFoldDB" id="A0A372IN33"/>
<dbReference type="OrthoDB" id="9799175at2"/>
<protein>
    <submittedName>
        <fullName evidence="5">ArsR family transcriptional regulator</fullName>
    </submittedName>
</protein>
<dbReference type="PRINTS" id="PR00778">
    <property type="entry name" value="HTHARSR"/>
</dbReference>
<organism evidence="5 6">
    <name type="scientific">Paracidobacterium acidisoli</name>
    <dbReference type="NCBI Taxonomy" id="2303751"/>
    <lineage>
        <taxon>Bacteria</taxon>
        <taxon>Pseudomonadati</taxon>
        <taxon>Acidobacteriota</taxon>
        <taxon>Terriglobia</taxon>
        <taxon>Terriglobales</taxon>
        <taxon>Acidobacteriaceae</taxon>
        <taxon>Paracidobacterium</taxon>
    </lineage>
</organism>
<dbReference type="RefSeq" id="WP_117300229.1">
    <property type="nucleotide sequence ID" value="NZ_QVQT02000004.1"/>
</dbReference>
<name>A0A372IN33_9BACT</name>
<dbReference type="InterPro" id="IPR036390">
    <property type="entry name" value="WH_DNA-bd_sf"/>
</dbReference>
<comment type="caution">
    <text evidence="5">The sequence shown here is derived from an EMBL/GenBank/DDBJ whole genome shotgun (WGS) entry which is preliminary data.</text>
</comment>
<feature type="domain" description="HTH arsR-type" evidence="4">
    <location>
        <begin position="1"/>
        <end position="90"/>
    </location>
</feature>
<evidence type="ECO:0000256" key="1">
    <source>
        <dbReference type="ARBA" id="ARBA00023015"/>
    </source>
</evidence>
<dbReference type="InterPro" id="IPR001845">
    <property type="entry name" value="HTH_ArsR_DNA-bd_dom"/>
</dbReference>
<keyword evidence="3" id="KW-0804">Transcription</keyword>
<keyword evidence="1" id="KW-0805">Transcription regulation</keyword>
<dbReference type="Proteomes" id="UP000264702">
    <property type="component" value="Unassembled WGS sequence"/>
</dbReference>
<dbReference type="PANTHER" id="PTHR33154:SF33">
    <property type="entry name" value="TRANSCRIPTIONAL REPRESSOR SDPR"/>
    <property type="match status" value="1"/>
</dbReference>
<reference evidence="5 6" key="1">
    <citation type="submission" date="2018-08" db="EMBL/GenBank/DDBJ databases">
        <title>Acidipila sp. 4G-K13, an acidobacterium isolated from forest soil.</title>
        <authorList>
            <person name="Gao Z.-H."/>
            <person name="Qiu L.-H."/>
        </authorList>
    </citation>
    <scope>NUCLEOTIDE SEQUENCE [LARGE SCALE GENOMIC DNA]</scope>
    <source>
        <strain evidence="5 6">4G-K13</strain>
    </source>
</reference>
<proteinExistence type="predicted"/>
<keyword evidence="2" id="KW-0238">DNA-binding</keyword>
<dbReference type="CDD" id="cd00090">
    <property type="entry name" value="HTH_ARSR"/>
    <property type="match status" value="1"/>
</dbReference>
<dbReference type="InterPro" id="IPR051081">
    <property type="entry name" value="HTH_MetalResp_TranReg"/>
</dbReference>
<dbReference type="PANTHER" id="PTHR33154">
    <property type="entry name" value="TRANSCRIPTIONAL REGULATOR, ARSR FAMILY"/>
    <property type="match status" value="1"/>
</dbReference>
<accession>A0A372IN33</accession>
<evidence type="ECO:0000256" key="3">
    <source>
        <dbReference type="ARBA" id="ARBA00023163"/>
    </source>
</evidence>
<dbReference type="NCBIfam" id="NF033788">
    <property type="entry name" value="HTH_metalloreg"/>
    <property type="match status" value="1"/>
</dbReference>
<dbReference type="Gene3D" id="1.10.10.10">
    <property type="entry name" value="Winged helix-like DNA-binding domain superfamily/Winged helix DNA-binding domain"/>
    <property type="match status" value="1"/>
</dbReference>